<evidence type="ECO:0000313" key="3">
    <source>
        <dbReference type="EMBL" id="QGU08502.1"/>
    </source>
</evidence>
<keyword evidence="2" id="KW-0472">Membrane</keyword>
<dbReference type="RefSeq" id="WP_231598779.1">
    <property type="nucleotide sequence ID" value="NZ_CP046455.1"/>
</dbReference>
<feature type="transmembrane region" description="Helical" evidence="2">
    <location>
        <begin position="76"/>
        <end position="97"/>
    </location>
</feature>
<evidence type="ECO:0000256" key="2">
    <source>
        <dbReference type="SAM" id="Phobius"/>
    </source>
</evidence>
<organism evidence="3 4">
    <name type="scientific">Corynebacterium occultum</name>
    <dbReference type="NCBI Taxonomy" id="2675219"/>
    <lineage>
        <taxon>Bacteria</taxon>
        <taxon>Bacillati</taxon>
        <taxon>Actinomycetota</taxon>
        <taxon>Actinomycetes</taxon>
        <taxon>Mycobacteriales</taxon>
        <taxon>Corynebacteriaceae</taxon>
        <taxon>Corynebacterium</taxon>
    </lineage>
</organism>
<feature type="transmembrane region" description="Helical" evidence="2">
    <location>
        <begin position="275"/>
        <end position="300"/>
    </location>
</feature>
<feature type="transmembrane region" description="Helical" evidence="2">
    <location>
        <begin position="252"/>
        <end position="268"/>
    </location>
</feature>
<sequence length="514" mass="53276">MNPGLRRVLVVAWGTLLLGLLLYPLFAPGQLALRDMLVLDSPALSLNALGFGDLPARNVPQDGLLALVGLVLPASWFARGLLILGGALAVVGAAWLARYLKSGVFGQITAVTVVVWNPFIIERFLQGQWSLVIAAWLLPLIAAAGLSRRPVVQWLGMWLASLTPTGALFALIMGVATAKKRRLSTFLVGLGLCLPWLVPALFSLFSGSAASAPAGAAAFAPRAEQGAGTLGSLLGLGGIWNADAVPVSRENGFALLGIGLFAALLLCLRHCPPVLLWLGVLGLGGAIATWLLPGATAWVVANIPGAGLFRDSQKLVMLALPAYAALASGFRGVPAAVVLLLTFAQVPDAPKAMQQLAPVEVPVDTALVEFAAGRDVLMVNEPTLVTLNGQVAVNPNSKAFSLVEPGSLSVDGVMVDPPSARWSAARQAWTLGDLRALDDLGVGVVVDGDLVVETGDQPQRGFKFGLGLALLGMWLAAPLLFLLFGGRRRGLRKGAGKGARKAAGRGKGSGKAAT</sequence>
<keyword evidence="2" id="KW-1133">Transmembrane helix</keyword>
<evidence type="ECO:0000313" key="4">
    <source>
        <dbReference type="Proteomes" id="UP000424462"/>
    </source>
</evidence>
<accession>A0A6B8VSD6</accession>
<gene>
    <name evidence="3" type="ORF">COCCU_13015</name>
</gene>
<keyword evidence="2" id="KW-0812">Transmembrane</keyword>
<evidence type="ECO:0000256" key="1">
    <source>
        <dbReference type="SAM" id="MobiDB-lite"/>
    </source>
</evidence>
<feature type="transmembrane region" description="Helical" evidence="2">
    <location>
        <begin position="183"/>
        <end position="205"/>
    </location>
</feature>
<name>A0A6B8VSD6_9CORY</name>
<feature type="transmembrane region" description="Helical" evidence="2">
    <location>
        <begin position="152"/>
        <end position="176"/>
    </location>
</feature>
<dbReference type="AlphaFoldDB" id="A0A6B8VSD6"/>
<feature type="transmembrane region" description="Helical" evidence="2">
    <location>
        <begin position="320"/>
        <end position="344"/>
    </location>
</feature>
<dbReference type="Proteomes" id="UP000424462">
    <property type="component" value="Chromosome"/>
</dbReference>
<protein>
    <recommendedName>
        <fullName evidence="5">Glycosyltransferase RgtA/B/C/D-like domain-containing protein</fullName>
    </recommendedName>
</protein>
<dbReference type="KEGG" id="cok:COCCU_13015"/>
<feature type="compositionally biased region" description="Basic residues" evidence="1">
    <location>
        <begin position="491"/>
        <end position="504"/>
    </location>
</feature>
<proteinExistence type="predicted"/>
<keyword evidence="4" id="KW-1185">Reference proteome</keyword>
<evidence type="ECO:0008006" key="5">
    <source>
        <dbReference type="Google" id="ProtNLM"/>
    </source>
</evidence>
<feature type="region of interest" description="Disordered" evidence="1">
    <location>
        <begin position="491"/>
        <end position="514"/>
    </location>
</feature>
<dbReference type="EMBL" id="CP046455">
    <property type="protein sequence ID" value="QGU08502.1"/>
    <property type="molecule type" value="Genomic_DNA"/>
</dbReference>
<feature type="transmembrane region" description="Helical" evidence="2">
    <location>
        <begin position="464"/>
        <end position="484"/>
    </location>
</feature>
<reference evidence="3 4" key="1">
    <citation type="submission" date="2019-11" db="EMBL/GenBank/DDBJ databases">
        <title>Complete genome sequence of Corynebacterium kalinowskii 1959, a novel Corynebacterium species isolated from soil of a small paddock in Vilsendorf, Germany.</title>
        <authorList>
            <person name="Schaffert L."/>
            <person name="Ruwe M."/>
            <person name="Milse J."/>
            <person name="Hanuschka K."/>
            <person name="Ortseifen V."/>
            <person name="Droste J."/>
            <person name="Brandt D."/>
            <person name="Schlueter L."/>
            <person name="Kutter Y."/>
            <person name="Vinke S."/>
            <person name="Viehoefer P."/>
            <person name="Jacob L."/>
            <person name="Luebke N.-C."/>
            <person name="Schulte-Berndt E."/>
            <person name="Hain C."/>
            <person name="Linder M."/>
            <person name="Schmidt P."/>
            <person name="Wollenschlaeger L."/>
            <person name="Luttermann T."/>
            <person name="Thieme E."/>
            <person name="Hassa J."/>
            <person name="Haak M."/>
            <person name="Wittchen M."/>
            <person name="Mentz A."/>
            <person name="Persicke M."/>
            <person name="Busche T."/>
            <person name="Ruckert C."/>
        </authorList>
    </citation>
    <scope>NUCLEOTIDE SEQUENCE [LARGE SCALE GENOMIC DNA]</scope>
    <source>
        <strain evidence="3 4">2039</strain>
    </source>
</reference>
<feature type="compositionally biased region" description="Gly residues" evidence="1">
    <location>
        <begin position="505"/>
        <end position="514"/>
    </location>
</feature>